<accession>A0A2P6NXY3</accession>
<keyword evidence="2" id="KW-1185">Reference proteome</keyword>
<gene>
    <name evidence="1" type="ORF">PROFUN_00291</name>
</gene>
<sequence>MGTLVKASYESSSLTHDFGEESDPIIEILDLTIGNQSMVIQQADASWRSNEAKSFETIKIDPNTLYSAITFCTTTKSGYISQ</sequence>
<dbReference type="InParanoid" id="A0A2P6NXY3"/>
<comment type="caution">
    <text evidence="1">The sequence shown here is derived from an EMBL/GenBank/DDBJ whole genome shotgun (WGS) entry which is preliminary data.</text>
</comment>
<reference evidence="1 2" key="1">
    <citation type="journal article" date="2018" name="Genome Biol. Evol.">
        <title>Multiple Roots of Fruiting Body Formation in Amoebozoa.</title>
        <authorList>
            <person name="Hillmann F."/>
            <person name="Forbes G."/>
            <person name="Novohradska S."/>
            <person name="Ferling I."/>
            <person name="Riege K."/>
            <person name="Groth M."/>
            <person name="Westermann M."/>
            <person name="Marz M."/>
            <person name="Spaller T."/>
            <person name="Winckler T."/>
            <person name="Schaap P."/>
            <person name="Glockner G."/>
        </authorList>
    </citation>
    <scope>NUCLEOTIDE SEQUENCE [LARGE SCALE GENOMIC DNA]</scope>
    <source>
        <strain evidence="1 2">Jena</strain>
    </source>
</reference>
<dbReference type="AlphaFoldDB" id="A0A2P6NXY3"/>
<name>A0A2P6NXY3_9EUKA</name>
<evidence type="ECO:0000313" key="2">
    <source>
        <dbReference type="Proteomes" id="UP000241769"/>
    </source>
</evidence>
<evidence type="ECO:0000313" key="1">
    <source>
        <dbReference type="EMBL" id="PRP88823.1"/>
    </source>
</evidence>
<proteinExistence type="predicted"/>
<dbReference type="EMBL" id="MDYQ01000007">
    <property type="protein sequence ID" value="PRP88823.1"/>
    <property type="molecule type" value="Genomic_DNA"/>
</dbReference>
<protein>
    <submittedName>
        <fullName evidence="1">Uncharacterized protein</fullName>
    </submittedName>
</protein>
<dbReference type="Proteomes" id="UP000241769">
    <property type="component" value="Unassembled WGS sequence"/>
</dbReference>
<organism evidence="1 2">
    <name type="scientific">Planoprotostelium fungivorum</name>
    <dbReference type="NCBI Taxonomy" id="1890364"/>
    <lineage>
        <taxon>Eukaryota</taxon>
        <taxon>Amoebozoa</taxon>
        <taxon>Evosea</taxon>
        <taxon>Variosea</taxon>
        <taxon>Cavosteliida</taxon>
        <taxon>Cavosteliaceae</taxon>
        <taxon>Planoprotostelium</taxon>
    </lineage>
</organism>